<evidence type="ECO:0000256" key="2">
    <source>
        <dbReference type="SAM" id="MobiDB-lite"/>
    </source>
</evidence>
<keyword evidence="4" id="KW-1185">Reference proteome</keyword>
<sequence>MGSVGCDGEDEFQPSTSISKKYKFPGKFLDECGAVPRRLRSAIKKRGYESITPPLPIFRKLNHVSNGVDLRRKEGSKKSKLKMKQEHVTKDEEEVAETLYALASMVPDTTKTKQLGLDGETSEPKSSALQRAKGSEPVCKDVAISTREASKKISTRVTVEAAHCSSNMTELTVEVVKFQSSGEAKQPDLLFNKKSSTTGASGVQLEPSLVPMPKMPTLDTTPCGELPITLEQVGIQNGAHHTFMENKNNDLSGLSQTGALSSQTQGSRLQSSTTKLTAWFDQTNYATCPLSCEKSVINEKFTRQDSRVLFESKKSWKKCSAHVYITRLIKVLQISERKDGLQEKPAHSSQNEGLNLGPLVSVDSQTNARNGSNCVASFSNITHSAAEKNSAEIQNAILLYKRLLQDQQHGSTTSQKRNSDFLSLAAGGCDVDSSDRINSTGHGHEALIQFHVPYMQLQNQSAMLLSLPRNGYTSTFPGRPSTAAAKQIQLPPYLSGTLGGPSCIDATVPGHQQSDSDEQQKWMAQIPAQYHPRFIAPNWQSGGRDSSSLLNYAQAIFPHFHSSLDSKYKPISPQQQQQIIAGNSSMPPSNVKRHYHHLTSGFERNGAAFHPESAEIDTSAPFQSVKEAVVLFGDRVLAGELYANKIKQMQDKASEYGHIPSRLGTVTAELVETKQSLQKAREESMQMVSCLSTLQEELKRTKRELQQLMQHESDQCLLDLKIEELKFVEDSTKFQVKKETTNEKVEFQKKKYVRFAKPPSVAQILVPESSDDAVLQRHPSLKKKKKKQLIPLIGRIFFKN</sequence>
<accession>A0ABD1PYB3</accession>
<dbReference type="PANTHER" id="PTHR34792">
    <property type="entry name" value="OS02G0121500 PROTEIN"/>
    <property type="match status" value="1"/>
</dbReference>
<dbReference type="PANTHER" id="PTHR34792:SF1">
    <property type="entry name" value="OS02G0121500 PROTEIN"/>
    <property type="match status" value="1"/>
</dbReference>
<proteinExistence type="predicted"/>
<dbReference type="AlphaFoldDB" id="A0ABD1PYB3"/>
<evidence type="ECO:0000256" key="1">
    <source>
        <dbReference type="SAM" id="Coils"/>
    </source>
</evidence>
<protein>
    <submittedName>
        <fullName evidence="3">Uncharacterized protein</fullName>
    </submittedName>
</protein>
<feature type="coiled-coil region" evidence="1">
    <location>
        <begin position="663"/>
        <end position="715"/>
    </location>
</feature>
<feature type="region of interest" description="Disordered" evidence="2">
    <location>
        <begin position="112"/>
        <end position="134"/>
    </location>
</feature>
<comment type="caution">
    <text evidence="3">The sequence shown here is derived from an EMBL/GenBank/DDBJ whole genome shotgun (WGS) entry which is preliminary data.</text>
</comment>
<evidence type="ECO:0000313" key="4">
    <source>
        <dbReference type="Proteomes" id="UP001604277"/>
    </source>
</evidence>
<feature type="region of interest" description="Disordered" evidence="2">
    <location>
        <begin position="192"/>
        <end position="213"/>
    </location>
</feature>
<keyword evidence="1" id="KW-0175">Coiled coil</keyword>
<dbReference type="EMBL" id="JBFOLJ010000017">
    <property type="protein sequence ID" value="KAL2468353.1"/>
    <property type="molecule type" value="Genomic_DNA"/>
</dbReference>
<dbReference type="InterPro" id="IPR040305">
    <property type="entry name" value="At1g75730-like"/>
</dbReference>
<organism evidence="3 4">
    <name type="scientific">Forsythia ovata</name>
    <dbReference type="NCBI Taxonomy" id="205694"/>
    <lineage>
        <taxon>Eukaryota</taxon>
        <taxon>Viridiplantae</taxon>
        <taxon>Streptophyta</taxon>
        <taxon>Embryophyta</taxon>
        <taxon>Tracheophyta</taxon>
        <taxon>Spermatophyta</taxon>
        <taxon>Magnoliopsida</taxon>
        <taxon>eudicotyledons</taxon>
        <taxon>Gunneridae</taxon>
        <taxon>Pentapetalae</taxon>
        <taxon>asterids</taxon>
        <taxon>lamiids</taxon>
        <taxon>Lamiales</taxon>
        <taxon>Oleaceae</taxon>
        <taxon>Forsythieae</taxon>
        <taxon>Forsythia</taxon>
    </lineage>
</organism>
<name>A0ABD1PYB3_9LAMI</name>
<gene>
    <name evidence="3" type="ORF">Fot_51878</name>
</gene>
<reference evidence="4" key="1">
    <citation type="submission" date="2024-07" db="EMBL/GenBank/DDBJ databases">
        <title>Two chromosome-level genome assemblies of Korean endemic species Abeliophyllum distichum and Forsythia ovata (Oleaceae).</title>
        <authorList>
            <person name="Jang H."/>
        </authorList>
    </citation>
    <scope>NUCLEOTIDE SEQUENCE [LARGE SCALE GENOMIC DNA]</scope>
</reference>
<evidence type="ECO:0000313" key="3">
    <source>
        <dbReference type="EMBL" id="KAL2468353.1"/>
    </source>
</evidence>
<dbReference type="Proteomes" id="UP001604277">
    <property type="component" value="Unassembled WGS sequence"/>
</dbReference>